<evidence type="ECO:0000313" key="1">
    <source>
        <dbReference type="EMBL" id="AFM13999.1"/>
    </source>
</evidence>
<organism evidence="1 2">
    <name type="scientific">Turneriella parva (strain ATCC BAA-1111 / DSM 21527 / NCTC 11395 / H)</name>
    <name type="common">Leptospira parva</name>
    <dbReference type="NCBI Taxonomy" id="869212"/>
    <lineage>
        <taxon>Bacteria</taxon>
        <taxon>Pseudomonadati</taxon>
        <taxon>Spirochaetota</taxon>
        <taxon>Spirochaetia</taxon>
        <taxon>Leptospirales</taxon>
        <taxon>Leptospiraceae</taxon>
        <taxon>Turneriella</taxon>
    </lineage>
</organism>
<gene>
    <name evidence="1" type="ordered locus">Turpa_3361</name>
</gene>
<dbReference type="Proteomes" id="UP000006048">
    <property type="component" value="Chromosome"/>
</dbReference>
<dbReference type="RefSeq" id="WP_014804495.1">
    <property type="nucleotide sequence ID" value="NC_018020.1"/>
</dbReference>
<reference evidence="1 2" key="1">
    <citation type="submission" date="2012-06" db="EMBL/GenBank/DDBJ databases">
        <title>The complete chromosome of genome of Turneriella parva DSM 21527.</title>
        <authorList>
            <consortium name="US DOE Joint Genome Institute (JGI-PGF)"/>
            <person name="Lucas S."/>
            <person name="Han J."/>
            <person name="Lapidus A."/>
            <person name="Bruce D."/>
            <person name="Goodwin L."/>
            <person name="Pitluck S."/>
            <person name="Peters L."/>
            <person name="Kyrpides N."/>
            <person name="Mavromatis K."/>
            <person name="Ivanova N."/>
            <person name="Mikhailova N."/>
            <person name="Chertkov O."/>
            <person name="Detter J.C."/>
            <person name="Tapia R."/>
            <person name="Han C."/>
            <person name="Land M."/>
            <person name="Hauser L."/>
            <person name="Markowitz V."/>
            <person name="Cheng J.-F."/>
            <person name="Hugenholtz P."/>
            <person name="Woyke T."/>
            <person name="Wu D."/>
            <person name="Gronow S."/>
            <person name="Wellnitz S."/>
            <person name="Brambilla E."/>
            <person name="Klenk H.-P."/>
            <person name="Eisen J.A."/>
        </authorList>
    </citation>
    <scope>NUCLEOTIDE SEQUENCE [LARGE SCALE GENOMIC DNA]</scope>
    <source>
        <strain evidence="2">ATCC BAA-1111 / DSM 21527 / NCTC 11395 / H</strain>
    </source>
</reference>
<dbReference type="EMBL" id="CP002959">
    <property type="protein sequence ID" value="AFM13999.1"/>
    <property type="molecule type" value="Genomic_DNA"/>
</dbReference>
<name>I4B9P2_TURPD</name>
<accession>I4B9P2</accession>
<dbReference type="KEGG" id="tpx:Turpa_3361"/>
<proteinExistence type="predicted"/>
<keyword evidence="2" id="KW-1185">Reference proteome</keyword>
<sequence length="478" mass="54449">MKKKKSIVKSSPKELQTSISSLNKPLANYIQSLGLPTENVLSPIAERSKVLTNLGETLELLPEEERIKSTYLTKFTVAISSGLFDGAINYLWDQTIKALRSLIVEFDLPYFFQIAETIASKYRNCSTVEDMEDISEHDLLEICRRIGVISDINFKRLEYVNYMRNHASAAHPNDNQVTGLEILTLLENCLRYAITAKPDHSVITMYQLIHNMRTQDIAETDVPLIESELAKQPTERIDDFLGSVFGNYCDPRIQTGLRSNIEKLVSGIWTCASEAKRYEIGGRYGYYRKNADTTRKNNAERFLALVDGLAYKDEDSLGVELLEKLSNLRSTHFEFNNFYNELPHAESLLSSLPLTGQIPMAAKHQFTKVVSICYAGNGKGYRDGVCTSAIPIYEKCIDLFTDSEIAIFVRLFSDPEFLTDAHQTTVQKRYRNLCEILRTKTRNVHLTRLLAFIIKEKDITVVHKLTDYQNLLKQIPRG</sequence>
<protein>
    <submittedName>
        <fullName evidence="1">Uncharacterized protein</fullName>
    </submittedName>
</protein>
<dbReference type="HOGENOM" id="CLU_045530_0_0_12"/>
<evidence type="ECO:0000313" key="2">
    <source>
        <dbReference type="Proteomes" id="UP000006048"/>
    </source>
</evidence>
<dbReference type="OrthoDB" id="1102561at2"/>
<dbReference type="AlphaFoldDB" id="I4B9P2"/>
<dbReference type="PATRIC" id="fig|869212.3.peg.3412"/>